<dbReference type="SUPFAM" id="SSF50129">
    <property type="entry name" value="GroES-like"/>
    <property type="match status" value="1"/>
</dbReference>
<dbReference type="RefSeq" id="WP_124710708.1">
    <property type="nucleotide sequence ID" value="NZ_CP033972.1"/>
</dbReference>
<dbReference type="SUPFAM" id="SSF51735">
    <property type="entry name" value="NAD(P)-binding Rossmann-fold domains"/>
    <property type="match status" value="1"/>
</dbReference>
<keyword evidence="4 9" id="KW-0479">Metal-binding</keyword>
<dbReference type="Pfam" id="PF00107">
    <property type="entry name" value="ADH_zinc_N"/>
    <property type="match status" value="1"/>
</dbReference>
<evidence type="ECO:0000256" key="2">
    <source>
        <dbReference type="ARBA" id="ARBA00008072"/>
    </source>
</evidence>
<dbReference type="EC" id="1.1.1.1" evidence="3"/>
<dbReference type="InterPro" id="IPR020843">
    <property type="entry name" value="ER"/>
</dbReference>
<dbReference type="AlphaFoldDB" id="A0A3G8JUB2"/>
<comment type="catalytic activity">
    <reaction evidence="8">
        <text>a primary alcohol + NAD(+) = an aldehyde + NADH + H(+)</text>
        <dbReference type="Rhea" id="RHEA:10736"/>
        <dbReference type="ChEBI" id="CHEBI:15378"/>
        <dbReference type="ChEBI" id="CHEBI:15734"/>
        <dbReference type="ChEBI" id="CHEBI:17478"/>
        <dbReference type="ChEBI" id="CHEBI:57540"/>
        <dbReference type="ChEBI" id="CHEBI:57945"/>
        <dbReference type="EC" id="1.1.1.1"/>
    </reaction>
</comment>
<evidence type="ECO:0000256" key="8">
    <source>
        <dbReference type="ARBA" id="ARBA00049243"/>
    </source>
</evidence>
<comment type="catalytic activity">
    <reaction evidence="7">
        <text>a secondary alcohol + NAD(+) = a ketone + NADH + H(+)</text>
        <dbReference type="Rhea" id="RHEA:10740"/>
        <dbReference type="ChEBI" id="CHEBI:15378"/>
        <dbReference type="ChEBI" id="CHEBI:17087"/>
        <dbReference type="ChEBI" id="CHEBI:35681"/>
        <dbReference type="ChEBI" id="CHEBI:57540"/>
        <dbReference type="ChEBI" id="CHEBI:57945"/>
        <dbReference type="EC" id="1.1.1.1"/>
    </reaction>
</comment>
<dbReference type="CDD" id="cd05284">
    <property type="entry name" value="arabinose_DH_like"/>
    <property type="match status" value="1"/>
</dbReference>
<name>A0A3G8JUB2_9ACTN</name>
<dbReference type="GO" id="GO:0008270">
    <property type="term" value="F:zinc ion binding"/>
    <property type="evidence" value="ECO:0007669"/>
    <property type="project" value="InterPro"/>
</dbReference>
<protein>
    <recommendedName>
        <fullName evidence="3">alcohol dehydrogenase</fullName>
        <ecNumber evidence="3">1.1.1.1</ecNumber>
    </recommendedName>
</protein>
<dbReference type="InterPro" id="IPR013154">
    <property type="entry name" value="ADH-like_N"/>
</dbReference>
<proteinExistence type="inferred from homology"/>
<evidence type="ECO:0000313" key="11">
    <source>
        <dbReference type="EMBL" id="AZG48513.1"/>
    </source>
</evidence>
<dbReference type="InterPro" id="IPR011032">
    <property type="entry name" value="GroES-like_sf"/>
</dbReference>
<keyword evidence="5 9" id="KW-0862">Zinc</keyword>
<comment type="cofactor">
    <cofactor evidence="1 9">
        <name>Zn(2+)</name>
        <dbReference type="ChEBI" id="CHEBI:29105"/>
    </cofactor>
</comment>
<dbReference type="Gene3D" id="3.40.50.720">
    <property type="entry name" value="NAD(P)-binding Rossmann-like Domain"/>
    <property type="match status" value="1"/>
</dbReference>
<dbReference type="InterPro" id="IPR002328">
    <property type="entry name" value="ADH_Zn_CS"/>
</dbReference>
<dbReference type="PROSITE" id="PS00059">
    <property type="entry name" value="ADH_ZINC"/>
    <property type="match status" value="1"/>
</dbReference>
<dbReference type="GO" id="GO:0004022">
    <property type="term" value="F:alcohol dehydrogenase (NAD+) activity"/>
    <property type="evidence" value="ECO:0007669"/>
    <property type="project" value="UniProtKB-EC"/>
</dbReference>
<sequence>MKAVQVIGYHDKLQLNEIPDPTVTGPLDVIVKIGGAGVCRTDLHILEGQWAEKSGVALPYTIGHENAGWVHAVGDAVSNVAVGDKVILHPLVTCGLCHACRDGDDVHCENSDFPGIDTDGGYAEYLKTTARSVVRIDDSLEPSDVAALADAGLTAYHAAAKVARTTRPGDVCVVIGAGGLGHIGIQVLSAISGVTIVVVDRNPAAVDLAVEVGAHQGIVADGAHAPGAEPAGVPSHVEKVLELTDGKGAQAVLDFVGEGGATAEGIAMLRRAGNYFVVGYGENIDVPTIDVISTEINFIGNLVGSYNDLTELMTLAAQGKVTLHTTKYALDDFQQAIDDLDAGRVRGRAILVP</sequence>
<comment type="similarity">
    <text evidence="2 9">Belongs to the zinc-containing alcohol dehydrogenase family.</text>
</comment>
<dbReference type="PANTHER" id="PTHR42940:SF8">
    <property type="entry name" value="VACUOLAR PROTEIN SORTING-ASSOCIATED PROTEIN 11"/>
    <property type="match status" value="1"/>
</dbReference>
<feature type="domain" description="Enoyl reductase (ER)" evidence="10">
    <location>
        <begin position="8"/>
        <end position="351"/>
    </location>
</feature>
<evidence type="ECO:0000256" key="6">
    <source>
        <dbReference type="ARBA" id="ARBA00023002"/>
    </source>
</evidence>
<keyword evidence="6 11" id="KW-0560">Oxidoreductase</keyword>
<accession>A0A3G8JUB2</accession>
<evidence type="ECO:0000256" key="4">
    <source>
        <dbReference type="ARBA" id="ARBA00022723"/>
    </source>
</evidence>
<dbReference type="InterPro" id="IPR013149">
    <property type="entry name" value="ADH-like_C"/>
</dbReference>
<evidence type="ECO:0000256" key="1">
    <source>
        <dbReference type="ARBA" id="ARBA00001947"/>
    </source>
</evidence>
<dbReference type="Pfam" id="PF08240">
    <property type="entry name" value="ADH_N"/>
    <property type="match status" value="1"/>
</dbReference>
<evidence type="ECO:0000256" key="7">
    <source>
        <dbReference type="ARBA" id="ARBA00049164"/>
    </source>
</evidence>
<reference evidence="11 12" key="1">
    <citation type="submission" date="2018-11" db="EMBL/GenBank/DDBJ databases">
        <title>Gordonia insulae sp. nov., isolated from an island soil.</title>
        <authorList>
            <person name="Kim Y.S."/>
            <person name="Kim S.B."/>
        </authorList>
    </citation>
    <scope>NUCLEOTIDE SEQUENCE [LARGE SCALE GENOMIC DNA]</scope>
    <source>
        <strain evidence="11 12">MMS17-SY073</strain>
    </source>
</reference>
<evidence type="ECO:0000313" key="12">
    <source>
        <dbReference type="Proteomes" id="UP000271469"/>
    </source>
</evidence>
<evidence type="ECO:0000256" key="3">
    <source>
        <dbReference type="ARBA" id="ARBA00013190"/>
    </source>
</evidence>
<evidence type="ECO:0000259" key="10">
    <source>
        <dbReference type="SMART" id="SM00829"/>
    </source>
</evidence>
<dbReference type="EMBL" id="CP033972">
    <property type="protein sequence ID" value="AZG48513.1"/>
    <property type="molecule type" value="Genomic_DNA"/>
</dbReference>
<dbReference type="OrthoDB" id="3567264at2"/>
<gene>
    <name evidence="11" type="ORF">D7316_05130</name>
</gene>
<evidence type="ECO:0000256" key="5">
    <source>
        <dbReference type="ARBA" id="ARBA00022833"/>
    </source>
</evidence>
<dbReference type="SMART" id="SM00829">
    <property type="entry name" value="PKS_ER"/>
    <property type="match status" value="1"/>
</dbReference>
<organism evidence="11 12">
    <name type="scientific">Gordonia insulae</name>
    <dbReference type="NCBI Taxonomy" id="2420509"/>
    <lineage>
        <taxon>Bacteria</taxon>
        <taxon>Bacillati</taxon>
        <taxon>Actinomycetota</taxon>
        <taxon>Actinomycetes</taxon>
        <taxon>Mycobacteriales</taxon>
        <taxon>Gordoniaceae</taxon>
        <taxon>Gordonia</taxon>
    </lineage>
</organism>
<dbReference type="PANTHER" id="PTHR42940">
    <property type="entry name" value="ALCOHOL DEHYDROGENASE 1-RELATED"/>
    <property type="match status" value="1"/>
</dbReference>
<keyword evidence="12" id="KW-1185">Reference proteome</keyword>
<dbReference type="InterPro" id="IPR036291">
    <property type="entry name" value="NAD(P)-bd_dom_sf"/>
</dbReference>
<dbReference type="Gene3D" id="3.90.180.10">
    <property type="entry name" value="Medium-chain alcohol dehydrogenases, catalytic domain"/>
    <property type="match status" value="1"/>
</dbReference>
<dbReference type="KEGG" id="gom:D7316_05130"/>
<dbReference type="Proteomes" id="UP000271469">
    <property type="component" value="Chromosome"/>
</dbReference>
<evidence type="ECO:0000256" key="9">
    <source>
        <dbReference type="RuleBase" id="RU361277"/>
    </source>
</evidence>